<reference evidence="2 3" key="1">
    <citation type="submission" date="2017-12" db="EMBL/GenBank/DDBJ databases">
        <title>Integrating genomic resources of turbot (Scophthalmus maximus) in depth evaluation of genetic and physical mapping variation across individuals.</title>
        <authorList>
            <person name="Martinez P."/>
        </authorList>
    </citation>
    <scope>NUCLEOTIDE SEQUENCE [LARGE SCALE GENOMIC DNA]</scope>
</reference>
<sequence>MESISAGLGITSPRRELGLMAPFTELFVPFPSLGRRPRLSLTDRRSHTTAGFSPCLLFTATKEVGMNVEMINDASDDISAVNPRRGPGGYSARREEQICQKSSNTKRREKDDVAAGEIRCSHWL</sequence>
<accession>A0A2U9BEE7</accession>
<feature type="region of interest" description="Disordered" evidence="1">
    <location>
        <begin position="78"/>
        <end position="110"/>
    </location>
</feature>
<protein>
    <submittedName>
        <fullName evidence="2">Uncharacterized protein</fullName>
    </submittedName>
</protein>
<proteinExistence type="predicted"/>
<name>A0A2U9BEE7_SCOMX</name>
<gene>
    <name evidence="2" type="ORF">SMAX5B_013051</name>
</gene>
<dbReference type="Proteomes" id="UP000246464">
    <property type="component" value="Chromosome 6"/>
</dbReference>
<evidence type="ECO:0000313" key="3">
    <source>
        <dbReference type="Proteomes" id="UP000246464"/>
    </source>
</evidence>
<evidence type="ECO:0000313" key="2">
    <source>
        <dbReference type="EMBL" id="AWP02363.1"/>
    </source>
</evidence>
<keyword evidence="3" id="KW-1185">Reference proteome</keyword>
<dbReference type="AlphaFoldDB" id="A0A2U9BEE7"/>
<evidence type="ECO:0000256" key="1">
    <source>
        <dbReference type="SAM" id="MobiDB-lite"/>
    </source>
</evidence>
<organism evidence="2 3">
    <name type="scientific">Scophthalmus maximus</name>
    <name type="common">Turbot</name>
    <name type="synonym">Psetta maxima</name>
    <dbReference type="NCBI Taxonomy" id="52904"/>
    <lineage>
        <taxon>Eukaryota</taxon>
        <taxon>Metazoa</taxon>
        <taxon>Chordata</taxon>
        <taxon>Craniata</taxon>
        <taxon>Vertebrata</taxon>
        <taxon>Euteleostomi</taxon>
        <taxon>Actinopterygii</taxon>
        <taxon>Neopterygii</taxon>
        <taxon>Teleostei</taxon>
        <taxon>Neoteleostei</taxon>
        <taxon>Acanthomorphata</taxon>
        <taxon>Carangaria</taxon>
        <taxon>Pleuronectiformes</taxon>
        <taxon>Pleuronectoidei</taxon>
        <taxon>Scophthalmidae</taxon>
        <taxon>Scophthalmus</taxon>
    </lineage>
</organism>
<dbReference type="EMBL" id="CP026248">
    <property type="protein sequence ID" value="AWP02363.1"/>
    <property type="molecule type" value="Genomic_DNA"/>
</dbReference>